<evidence type="ECO:0000256" key="4">
    <source>
        <dbReference type="ARBA" id="ARBA00022679"/>
    </source>
</evidence>
<comment type="catalytic activity">
    <reaction evidence="11">
        <text>[GlcNAc-(1-&gt;4)-Mur2Ac(oyl-L-Ala-gamma-D-Glu-L-Lys-D-Ala-D-Ala)](n)-di-trans,octa-cis-undecaprenyl diphosphate + beta-D-GlcNAc-(1-&gt;4)-Mur2Ac(oyl-L-Ala-gamma-D-Glu-L-Lys-D-Ala-D-Ala)-di-trans,octa-cis-undecaprenyl diphosphate = [GlcNAc-(1-&gt;4)-Mur2Ac(oyl-L-Ala-gamma-D-Glu-L-Lys-D-Ala-D-Ala)](n+1)-di-trans,octa-cis-undecaprenyl diphosphate + di-trans,octa-cis-undecaprenyl diphosphate + H(+)</text>
        <dbReference type="Rhea" id="RHEA:23708"/>
        <dbReference type="Rhea" id="RHEA-COMP:9602"/>
        <dbReference type="Rhea" id="RHEA-COMP:9603"/>
        <dbReference type="ChEBI" id="CHEBI:15378"/>
        <dbReference type="ChEBI" id="CHEBI:58405"/>
        <dbReference type="ChEBI" id="CHEBI:60033"/>
        <dbReference type="ChEBI" id="CHEBI:78435"/>
        <dbReference type="EC" id="2.4.99.28"/>
    </reaction>
</comment>
<dbReference type="PROSITE" id="PS00428">
    <property type="entry name" value="FTSW_RODA_SPOVE"/>
    <property type="match status" value="1"/>
</dbReference>
<evidence type="ECO:0000313" key="12">
    <source>
        <dbReference type="EMBL" id="GGA97753.1"/>
    </source>
</evidence>
<comment type="caution">
    <text evidence="12">The sequence shown here is derived from an EMBL/GenBank/DDBJ whole genome shotgun (WGS) entry which is preliminary data.</text>
</comment>
<evidence type="ECO:0000256" key="9">
    <source>
        <dbReference type="ARBA" id="ARBA00023136"/>
    </source>
</evidence>
<keyword evidence="3 11" id="KW-0328">Glycosyltransferase</keyword>
<keyword evidence="13" id="KW-1185">Reference proteome</keyword>
<comment type="subcellular location">
    <subcellularLocation>
        <location evidence="11">Cell inner membrane</location>
        <topology evidence="11">Multi-pass membrane protein</topology>
    </subcellularLocation>
    <subcellularLocation>
        <location evidence="1">Membrane</location>
        <topology evidence="1">Multi-pass membrane protein</topology>
    </subcellularLocation>
</comment>
<keyword evidence="8 11" id="KW-1133">Transmembrane helix</keyword>
<evidence type="ECO:0000256" key="5">
    <source>
        <dbReference type="ARBA" id="ARBA00022692"/>
    </source>
</evidence>
<evidence type="ECO:0000256" key="10">
    <source>
        <dbReference type="ARBA" id="ARBA00023316"/>
    </source>
</evidence>
<keyword evidence="7 11" id="KW-0573">Peptidoglycan synthesis</keyword>
<comment type="pathway">
    <text evidence="11">Cell wall biogenesis; peptidoglycan biosynthesis.</text>
</comment>
<feature type="transmembrane region" description="Helical" evidence="11">
    <location>
        <begin position="274"/>
        <end position="295"/>
    </location>
</feature>
<dbReference type="EC" id="2.4.99.28" evidence="11"/>
<dbReference type="InterPro" id="IPR018365">
    <property type="entry name" value="Cell_cycle_FtsW-rel_CS"/>
</dbReference>
<dbReference type="NCBIfam" id="TIGR02210">
    <property type="entry name" value="rodA_shape"/>
    <property type="match status" value="1"/>
</dbReference>
<dbReference type="PANTHER" id="PTHR30474:SF1">
    <property type="entry name" value="PEPTIDOGLYCAN GLYCOSYLTRANSFERASE MRDB"/>
    <property type="match status" value="1"/>
</dbReference>
<evidence type="ECO:0000256" key="11">
    <source>
        <dbReference type="HAMAP-Rule" id="MF_02079"/>
    </source>
</evidence>
<keyword evidence="11" id="KW-0997">Cell inner membrane</keyword>
<keyword evidence="10 11" id="KW-0961">Cell wall biogenesis/degradation</keyword>
<dbReference type="EMBL" id="BMDY01000004">
    <property type="protein sequence ID" value="GGA97753.1"/>
    <property type="molecule type" value="Genomic_DNA"/>
</dbReference>
<comment type="function">
    <text evidence="11">Peptidoglycan polymerase that is essential for cell wall elongation.</text>
</comment>
<keyword evidence="9 11" id="KW-0472">Membrane</keyword>
<feature type="transmembrane region" description="Helical" evidence="11">
    <location>
        <begin position="186"/>
        <end position="204"/>
    </location>
</feature>
<keyword evidence="6 11" id="KW-0133">Cell shape</keyword>
<evidence type="ECO:0000256" key="3">
    <source>
        <dbReference type="ARBA" id="ARBA00022676"/>
    </source>
</evidence>
<feature type="transmembrane region" description="Helical" evidence="11">
    <location>
        <begin position="340"/>
        <end position="361"/>
    </location>
</feature>
<keyword evidence="5 11" id="KW-0812">Transmembrane</keyword>
<dbReference type="InterPro" id="IPR001182">
    <property type="entry name" value="FtsW/RodA"/>
</dbReference>
<organism evidence="12 13">
    <name type="scientific">Agarivorans gilvus</name>
    <dbReference type="NCBI Taxonomy" id="680279"/>
    <lineage>
        <taxon>Bacteria</taxon>
        <taxon>Pseudomonadati</taxon>
        <taxon>Pseudomonadota</taxon>
        <taxon>Gammaproteobacteria</taxon>
        <taxon>Alteromonadales</taxon>
        <taxon>Alteromonadaceae</taxon>
        <taxon>Agarivorans</taxon>
    </lineage>
</organism>
<name>A0ABQ1HZA6_9ALTE</name>
<evidence type="ECO:0000256" key="2">
    <source>
        <dbReference type="ARBA" id="ARBA00022475"/>
    </source>
</evidence>
<feature type="transmembrane region" description="Helical" evidence="11">
    <location>
        <begin position="20"/>
        <end position="40"/>
    </location>
</feature>
<evidence type="ECO:0000256" key="1">
    <source>
        <dbReference type="ARBA" id="ARBA00004141"/>
    </source>
</evidence>
<evidence type="ECO:0000256" key="8">
    <source>
        <dbReference type="ARBA" id="ARBA00022989"/>
    </source>
</evidence>
<feature type="transmembrane region" description="Helical" evidence="11">
    <location>
        <begin position="162"/>
        <end position="179"/>
    </location>
</feature>
<evidence type="ECO:0000256" key="7">
    <source>
        <dbReference type="ARBA" id="ARBA00022984"/>
    </source>
</evidence>
<dbReference type="Proteomes" id="UP000651977">
    <property type="component" value="Unassembled WGS sequence"/>
</dbReference>
<reference evidence="13" key="1">
    <citation type="journal article" date="2019" name="Int. J. Syst. Evol. Microbiol.">
        <title>The Global Catalogue of Microorganisms (GCM) 10K type strain sequencing project: providing services to taxonomists for standard genome sequencing and annotation.</title>
        <authorList>
            <consortium name="The Broad Institute Genomics Platform"/>
            <consortium name="The Broad Institute Genome Sequencing Center for Infectious Disease"/>
            <person name="Wu L."/>
            <person name="Ma J."/>
        </authorList>
    </citation>
    <scope>NUCLEOTIDE SEQUENCE [LARGE SCALE GENOMIC DNA]</scope>
    <source>
        <strain evidence="13">CGMCC 1.10131</strain>
    </source>
</reference>
<evidence type="ECO:0000256" key="6">
    <source>
        <dbReference type="ARBA" id="ARBA00022960"/>
    </source>
</evidence>
<dbReference type="RefSeq" id="WP_188407293.1">
    <property type="nucleotide sequence ID" value="NZ_BMDY01000004.1"/>
</dbReference>
<feature type="transmembrane region" description="Helical" evidence="11">
    <location>
        <begin position="138"/>
        <end position="156"/>
    </location>
</feature>
<feature type="transmembrane region" description="Helical" evidence="11">
    <location>
        <begin position="76"/>
        <end position="95"/>
    </location>
</feature>
<evidence type="ECO:0000313" key="13">
    <source>
        <dbReference type="Proteomes" id="UP000651977"/>
    </source>
</evidence>
<comment type="similarity">
    <text evidence="11">Belongs to the SEDS family. MrdB/RodA subfamily.</text>
</comment>
<feature type="transmembrane region" description="Helical" evidence="11">
    <location>
        <begin position="307"/>
        <end position="334"/>
    </location>
</feature>
<dbReference type="PANTHER" id="PTHR30474">
    <property type="entry name" value="CELL CYCLE PROTEIN"/>
    <property type="match status" value="1"/>
</dbReference>
<feature type="transmembrane region" description="Helical" evidence="11">
    <location>
        <begin position="52"/>
        <end position="70"/>
    </location>
</feature>
<dbReference type="HAMAP" id="MF_02079">
    <property type="entry name" value="PGT_RodA"/>
    <property type="match status" value="1"/>
</dbReference>
<keyword evidence="4 11" id="KW-0808">Transferase</keyword>
<proteinExistence type="inferred from homology"/>
<gene>
    <name evidence="11" type="primary">mrdB</name>
    <name evidence="11" type="synonym">rodA</name>
    <name evidence="12" type="ORF">GCM10007414_08390</name>
</gene>
<dbReference type="InterPro" id="IPR011923">
    <property type="entry name" value="RodA/MrdB"/>
</dbReference>
<protein>
    <recommendedName>
        <fullName evidence="11">Peptidoglycan glycosyltransferase MrdB</fullName>
        <shortName evidence="11">PGT</shortName>
        <ecNumber evidence="11">2.4.99.28</ecNumber>
    </recommendedName>
    <alternativeName>
        <fullName evidence="11">Cell elongation protein RodA</fullName>
    </alternativeName>
    <alternativeName>
        <fullName evidence="11">Cell wall polymerase</fullName>
    </alternativeName>
    <alternativeName>
        <fullName evidence="11">Peptidoglycan polymerase</fullName>
        <shortName evidence="11">PG polymerase</shortName>
    </alternativeName>
</protein>
<dbReference type="Pfam" id="PF01098">
    <property type="entry name" value="FTSW_RODA_SPOVE"/>
    <property type="match status" value="1"/>
</dbReference>
<accession>A0ABQ1HZA6</accession>
<sequence>MANYSQEQKNSLWWRLHIDWPLLLGLLVLIGLGLFVLYSASGESIAMLNRQLIRLALAAFVMFVLAQIPPDVYMRWAPFFFFSGLAMLLAVLLVGDVGKGAQRWLDLGVIRFQPSEIMKLAVPLMVARYVSQHPLPPSFKHLFIGATIAIAPTLLIAKQPDLGTSLLVAASGIFALFLAGMSWRLVAAAGGLLAAFVPLLWFFLMHDYQRQRVLTLLNPESDPLGAGYHIIQSKIAIGSGGLSGKGWLHGTQSQLDFLPERHTDFIFAVFAEEFGFIGVALLLCIYFYIIGRGLFIATQAQTAFGRLLAGCIILTFFVYVFVNIGMVSGLLPVVGVPLPLVSYGGTSIVTLMAGFGILMSVHTHKRLYAQ</sequence>
<keyword evidence="2 11" id="KW-1003">Cell membrane</keyword>